<name>A0A0F9Y7Y7_9ZZZZ</name>
<dbReference type="PROSITE" id="PS51725">
    <property type="entry name" value="ABM"/>
    <property type="match status" value="1"/>
</dbReference>
<comment type="caution">
    <text evidence="2">The sequence shown here is derived from an EMBL/GenBank/DDBJ whole genome shotgun (WGS) entry which is preliminary data.</text>
</comment>
<feature type="domain" description="ABM" evidence="1">
    <location>
        <begin position="5"/>
        <end position="93"/>
    </location>
</feature>
<dbReference type="Gene3D" id="3.30.70.100">
    <property type="match status" value="1"/>
</dbReference>
<accession>A0A0F9Y7Y7</accession>
<protein>
    <recommendedName>
        <fullName evidence="1">ABM domain-containing protein</fullName>
    </recommendedName>
</protein>
<organism evidence="2">
    <name type="scientific">marine sediment metagenome</name>
    <dbReference type="NCBI Taxonomy" id="412755"/>
    <lineage>
        <taxon>unclassified sequences</taxon>
        <taxon>metagenomes</taxon>
        <taxon>ecological metagenomes</taxon>
    </lineage>
</organism>
<dbReference type="PANTHER" id="PTHR33336">
    <property type="entry name" value="QUINOL MONOOXYGENASE YGIN-RELATED"/>
    <property type="match status" value="1"/>
</dbReference>
<dbReference type="InterPro" id="IPR011008">
    <property type="entry name" value="Dimeric_a/b-barrel"/>
</dbReference>
<sequence length="97" mass="10547">MSDNITVVAVLRAVEGEASKVKEVLQSAVAPSLAEAGCRGYVLHLDRSDDHKFVFVEQWAGMEAIEAHRQAPHYKAMGQALAGLIAERDVMLLDAQD</sequence>
<dbReference type="GO" id="GO:0005829">
    <property type="term" value="C:cytosol"/>
    <property type="evidence" value="ECO:0007669"/>
    <property type="project" value="TreeGrafter"/>
</dbReference>
<dbReference type="PANTHER" id="PTHR33336:SF3">
    <property type="entry name" value="ABM DOMAIN-CONTAINING PROTEIN"/>
    <property type="match status" value="1"/>
</dbReference>
<dbReference type="SUPFAM" id="SSF54909">
    <property type="entry name" value="Dimeric alpha+beta barrel"/>
    <property type="match status" value="1"/>
</dbReference>
<reference evidence="2" key="1">
    <citation type="journal article" date="2015" name="Nature">
        <title>Complex archaea that bridge the gap between prokaryotes and eukaryotes.</title>
        <authorList>
            <person name="Spang A."/>
            <person name="Saw J.H."/>
            <person name="Jorgensen S.L."/>
            <person name="Zaremba-Niedzwiedzka K."/>
            <person name="Martijn J."/>
            <person name="Lind A.E."/>
            <person name="van Eijk R."/>
            <person name="Schleper C."/>
            <person name="Guy L."/>
            <person name="Ettema T.J."/>
        </authorList>
    </citation>
    <scope>NUCLEOTIDE SEQUENCE</scope>
</reference>
<dbReference type="Pfam" id="PF03992">
    <property type="entry name" value="ABM"/>
    <property type="match status" value="1"/>
</dbReference>
<dbReference type="InterPro" id="IPR007138">
    <property type="entry name" value="ABM_dom"/>
</dbReference>
<proteinExistence type="predicted"/>
<gene>
    <name evidence="2" type="ORF">LCGC14_0047760</name>
</gene>
<dbReference type="InterPro" id="IPR050744">
    <property type="entry name" value="AI-2_Isomerase_LsrG"/>
</dbReference>
<dbReference type="AlphaFoldDB" id="A0A0F9Y7Y7"/>
<dbReference type="EMBL" id="LAZR01000010">
    <property type="protein sequence ID" value="KKO08082.1"/>
    <property type="molecule type" value="Genomic_DNA"/>
</dbReference>
<dbReference type="GO" id="GO:0016491">
    <property type="term" value="F:oxidoreductase activity"/>
    <property type="evidence" value="ECO:0007669"/>
    <property type="project" value="TreeGrafter"/>
</dbReference>
<evidence type="ECO:0000313" key="2">
    <source>
        <dbReference type="EMBL" id="KKO08082.1"/>
    </source>
</evidence>
<evidence type="ECO:0000259" key="1">
    <source>
        <dbReference type="PROSITE" id="PS51725"/>
    </source>
</evidence>